<sequence length="162" mass="18316">MQAVIVDKPSMKLIGLATNVTLYDVQQNKTTIKLASNFLERRAEVINGINEKEVFGVSTDPENYNPETDPFEFFIGIEVSANENIPDGMVYREIPVNTYALFTFKGPAENAGAVHDYLYSTWLKQSGYELSGLYNIEIYDERNQGPDSEESITDICFPVRKK</sequence>
<dbReference type="Gene3D" id="3.20.80.10">
    <property type="entry name" value="Regulatory factor, effector binding domain"/>
    <property type="match status" value="1"/>
</dbReference>
<reference evidence="2 3" key="1">
    <citation type="submission" date="2018-11" db="EMBL/GenBank/DDBJ databases">
        <title>Complete genome sequence of Paenibacillus baekrokdamisoli strain KCTC 33723.</title>
        <authorList>
            <person name="Kang S.W."/>
            <person name="Lee K.C."/>
            <person name="Kim K.K."/>
            <person name="Kim J.S."/>
            <person name="Kim D.S."/>
            <person name="Ko S.H."/>
            <person name="Yang S.H."/>
            <person name="Lee J.S."/>
        </authorList>
    </citation>
    <scope>NUCLEOTIDE SEQUENCE [LARGE SCALE GENOMIC DNA]</scope>
    <source>
        <strain evidence="2 3">KCTC 33723</strain>
    </source>
</reference>
<dbReference type="InterPro" id="IPR011256">
    <property type="entry name" value="Reg_factor_effector_dom_sf"/>
</dbReference>
<dbReference type="InterPro" id="IPR053182">
    <property type="entry name" value="YobU-like_regulator"/>
</dbReference>
<dbReference type="InterPro" id="IPR029442">
    <property type="entry name" value="GyrI-like"/>
</dbReference>
<evidence type="ECO:0000313" key="3">
    <source>
        <dbReference type="Proteomes" id="UP000275368"/>
    </source>
</evidence>
<dbReference type="AlphaFoldDB" id="A0A3G9J817"/>
<proteinExistence type="predicted"/>
<dbReference type="Pfam" id="PF06445">
    <property type="entry name" value="GyrI-like"/>
    <property type="match status" value="1"/>
</dbReference>
<dbReference type="KEGG" id="pbk:Back11_58600"/>
<feature type="domain" description="AraC effector-binding" evidence="1">
    <location>
        <begin position="1"/>
        <end position="160"/>
    </location>
</feature>
<gene>
    <name evidence="2" type="ORF">Back11_58600</name>
</gene>
<evidence type="ECO:0000259" key="1">
    <source>
        <dbReference type="SMART" id="SM00871"/>
    </source>
</evidence>
<keyword evidence="3" id="KW-1185">Reference proteome</keyword>
<dbReference type="SMART" id="SM00871">
    <property type="entry name" value="AraC_E_bind"/>
    <property type="match status" value="1"/>
</dbReference>
<dbReference type="InterPro" id="IPR010499">
    <property type="entry name" value="AraC_E-bd"/>
</dbReference>
<organism evidence="2 3">
    <name type="scientific">Paenibacillus baekrokdamisoli</name>
    <dbReference type="NCBI Taxonomy" id="1712516"/>
    <lineage>
        <taxon>Bacteria</taxon>
        <taxon>Bacillati</taxon>
        <taxon>Bacillota</taxon>
        <taxon>Bacilli</taxon>
        <taxon>Bacillales</taxon>
        <taxon>Paenibacillaceae</taxon>
        <taxon>Paenibacillus</taxon>
    </lineage>
</organism>
<dbReference type="EMBL" id="AP019308">
    <property type="protein sequence ID" value="BBH24515.1"/>
    <property type="molecule type" value="Genomic_DNA"/>
</dbReference>
<dbReference type="PANTHER" id="PTHR36444:SF2">
    <property type="entry name" value="TRANSCRIPTIONAL REGULATOR PROTEIN YOBU-RELATED"/>
    <property type="match status" value="1"/>
</dbReference>
<dbReference type="SUPFAM" id="SSF55136">
    <property type="entry name" value="Probable bacterial effector-binding domain"/>
    <property type="match status" value="1"/>
</dbReference>
<dbReference type="OrthoDB" id="2593454at2"/>
<dbReference type="RefSeq" id="WP_125664777.1">
    <property type="nucleotide sequence ID" value="NZ_AP019308.1"/>
</dbReference>
<accession>A0A3G9J817</accession>
<dbReference type="Proteomes" id="UP000275368">
    <property type="component" value="Chromosome"/>
</dbReference>
<name>A0A3G9J817_9BACL</name>
<protein>
    <recommendedName>
        <fullName evidence="1">AraC effector-binding domain-containing protein</fullName>
    </recommendedName>
</protein>
<dbReference type="PANTHER" id="PTHR36444">
    <property type="entry name" value="TRANSCRIPTIONAL REGULATOR PROTEIN YOBU-RELATED"/>
    <property type="match status" value="1"/>
</dbReference>
<evidence type="ECO:0000313" key="2">
    <source>
        <dbReference type="EMBL" id="BBH24515.1"/>
    </source>
</evidence>